<evidence type="ECO:0000313" key="2">
    <source>
        <dbReference type="Proteomes" id="UP001634394"/>
    </source>
</evidence>
<proteinExistence type="predicted"/>
<gene>
    <name evidence="1" type="ORF">ACJMK2_038120</name>
</gene>
<organism evidence="1 2">
    <name type="scientific">Sinanodonta woodiana</name>
    <name type="common">Chinese pond mussel</name>
    <name type="synonym">Anodonta woodiana</name>
    <dbReference type="NCBI Taxonomy" id="1069815"/>
    <lineage>
        <taxon>Eukaryota</taxon>
        <taxon>Metazoa</taxon>
        <taxon>Spiralia</taxon>
        <taxon>Lophotrochozoa</taxon>
        <taxon>Mollusca</taxon>
        <taxon>Bivalvia</taxon>
        <taxon>Autobranchia</taxon>
        <taxon>Heteroconchia</taxon>
        <taxon>Palaeoheterodonta</taxon>
        <taxon>Unionida</taxon>
        <taxon>Unionoidea</taxon>
        <taxon>Unionidae</taxon>
        <taxon>Unioninae</taxon>
        <taxon>Sinanodonta</taxon>
    </lineage>
</organism>
<dbReference type="Proteomes" id="UP001634394">
    <property type="component" value="Unassembled WGS sequence"/>
</dbReference>
<accession>A0ABD3WPM3</accession>
<feature type="non-terminal residue" evidence="1">
    <location>
        <position position="220"/>
    </location>
</feature>
<evidence type="ECO:0000313" key="1">
    <source>
        <dbReference type="EMBL" id="KAL3875193.1"/>
    </source>
</evidence>
<protein>
    <submittedName>
        <fullName evidence="1">Uncharacterized protein</fullName>
    </submittedName>
</protein>
<keyword evidence="2" id="KW-1185">Reference proteome</keyword>
<comment type="caution">
    <text evidence="1">The sequence shown here is derived from an EMBL/GenBank/DDBJ whole genome shotgun (WGS) entry which is preliminary data.</text>
</comment>
<sequence length="220" mass="25284">MSATIKSESVWVKDVSTSLPKDKRELSDTDLPDDLTFRLIDGSRSLTINLKRNHAIDPNADVYFVSKLNDGRSYMEKAIIVQEEDVAYYQDKRNGAFMTVKCLRRSNGRCVRVINGNILIKQRNYDLHPAKTGITSRELFDVPDLGTRYVLRPQTNIPRENPVSREDNAKRVYYVETAVLLDSTIWTFYYSLLMLTNNALIEPGDVSRKIREVYSHIMNG</sequence>
<dbReference type="AlphaFoldDB" id="A0ABD3WPM3"/>
<reference evidence="1 2" key="1">
    <citation type="submission" date="2024-11" db="EMBL/GenBank/DDBJ databases">
        <title>Chromosome-level genome assembly of the freshwater bivalve Anodonta woodiana.</title>
        <authorList>
            <person name="Chen X."/>
        </authorList>
    </citation>
    <scope>NUCLEOTIDE SEQUENCE [LARGE SCALE GENOMIC DNA]</scope>
    <source>
        <strain evidence="1">MN2024</strain>
        <tissue evidence="1">Gills</tissue>
    </source>
</reference>
<dbReference type="EMBL" id="JBJQND010000006">
    <property type="protein sequence ID" value="KAL3875193.1"/>
    <property type="molecule type" value="Genomic_DNA"/>
</dbReference>
<name>A0ABD3WPM3_SINWO</name>